<keyword evidence="1" id="KW-0472">Membrane</keyword>
<sequence>MAQWWQSNYVIKIYVALIFIITTFNQSSLYYLLELGLGWVRFIYHSVSHILVN</sequence>
<evidence type="ECO:0000313" key="3">
    <source>
        <dbReference type="Proteomes" id="UP000232722"/>
    </source>
</evidence>
<name>A0A2N0QCU5_9GLOM</name>
<reference evidence="2 3" key="2">
    <citation type="submission" date="2017-09" db="EMBL/GenBank/DDBJ databases">
        <title>Extensive intraspecific genome diversity in a model arbuscular mycorrhizal fungus.</title>
        <authorList>
            <person name="Chen E.C."/>
            <person name="Morin E."/>
            <person name="Beaudet D."/>
            <person name="Noel J."/>
            <person name="Ndikumana S."/>
            <person name="Charron P."/>
            <person name="St-Onge C."/>
            <person name="Giorgi J."/>
            <person name="Grigoriev I.V."/>
            <person name="Roux C."/>
            <person name="Martin F.M."/>
            <person name="Corradi N."/>
        </authorList>
    </citation>
    <scope>NUCLEOTIDE SEQUENCE [LARGE SCALE GENOMIC DNA]</scope>
    <source>
        <strain evidence="2 3">A5</strain>
    </source>
</reference>
<dbReference type="Proteomes" id="UP000232722">
    <property type="component" value="Unassembled WGS sequence"/>
</dbReference>
<comment type="caution">
    <text evidence="2">The sequence shown here is derived from an EMBL/GenBank/DDBJ whole genome shotgun (WGS) entry which is preliminary data.</text>
</comment>
<keyword evidence="1" id="KW-1133">Transmembrane helix</keyword>
<evidence type="ECO:0000313" key="2">
    <source>
        <dbReference type="EMBL" id="PKC16901.1"/>
    </source>
</evidence>
<protein>
    <submittedName>
        <fullName evidence="2">Uncharacterized protein</fullName>
    </submittedName>
</protein>
<evidence type="ECO:0000256" key="1">
    <source>
        <dbReference type="SAM" id="Phobius"/>
    </source>
</evidence>
<accession>A0A2N0QCU5</accession>
<reference evidence="2 3" key="1">
    <citation type="submission" date="2016-04" db="EMBL/GenBank/DDBJ databases">
        <title>Genome analyses suggest a sexual origin of heterokaryosis in a supposedly ancient asexual fungus.</title>
        <authorList>
            <person name="Ropars J."/>
            <person name="Sedzielewska K."/>
            <person name="Noel J."/>
            <person name="Charron P."/>
            <person name="Farinelli L."/>
            <person name="Marton T."/>
            <person name="Kruger M."/>
            <person name="Pelin A."/>
            <person name="Brachmann A."/>
            <person name="Corradi N."/>
        </authorList>
    </citation>
    <scope>NUCLEOTIDE SEQUENCE [LARGE SCALE GENOMIC DNA]</scope>
    <source>
        <strain evidence="2 3">A5</strain>
    </source>
</reference>
<dbReference type="EMBL" id="LLXJ01000031">
    <property type="protein sequence ID" value="PKC16901.1"/>
    <property type="molecule type" value="Genomic_DNA"/>
</dbReference>
<dbReference type="AlphaFoldDB" id="A0A2N0QCU5"/>
<feature type="transmembrane region" description="Helical" evidence="1">
    <location>
        <begin position="13"/>
        <end position="33"/>
    </location>
</feature>
<gene>
    <name evidence="2" type="ORF">RhiirA5_119201</name>
</gene>
<keyword evidence="1" id="KW-0812">Transmembrane</keyword>
<proteinExistence type="predicted"/>
<organism evidence="2 3">
    <name type="scientific">Rhizophagus irregularis</name>
    <dbReference type="NCBI Taxonomy" id="588596"/>
    <lineage>
        <taxon>Eukaryota</taxon>
        <taxon>Fungi</taxon>
        <taxon>Fungi incertae sedis</taxon>
        <taxon>Mucoromycota</taxon>
        <taxon>Glomeromycotina</taxon>
        <taxon>Glomeromycetes</taxon>
        <taxon>Glomerales</taxon>
        <taxon>Glomeraceae</taxon>
        <taxon>Rhizophagus</taxon>
    </lineage>
</organism>